<dbReference type="SMART" id="SM00710">
    <property type="entry name" value="PbH1"/>
    <property type="match status" value="6"/>
</dbReference>
<dbReference type="SUPFAM" id="SSF51126">
    <property type="entry name" value="Pectin lyase-like"/>
    <property type="match status" value="1"/>
</dbReference>
<evidence type="ECO:0000259" key="3">
    <source>
        <dbReference type="Pfam" id="PF13229"/>
    </source>
</evidence>
<keyword evidence="2" id="KW-0812">Transmembrane</keyword>
<keyword evidence="1" id="KW-0677">Repeat</keyword>
<dbReference type="SUPFAM" id="SSF49265">
    <property type="entry name" value="Fibronectin type III"/>
    <property type="match status" value="1"/>
</dbReference>
<dbReference type="PANTHER" id="PTHR22990:SF15">
    <property type="entry name" value="F-BOX ONLY PROTEIN 10"/>
    <property type="match status" value="1"/>
</dbReference>
<dbReference type="OrthoDB" id="9807425at2"/>
<dbReference type="AlphaFoldDB" id="D1CII1"/>
<dbReference type="InterPro" id="IPR039448">
    <property type="entry name" value="Beta_helix"/>
</dbReference>
<dbReference type="InterPro" id="IPR003961">
    <property type="entry name" value="FN3_dom"/>
</dbReference>
<organism evidence="4 5">
    <name type="scientific">Thermobaculum terrenum (strain ATCC BAA-798 / CCMEE 7001 / YNP1)</name>
    <dbReference type="NCBI Taxonomy" id="525904"/>
    <lineage>
        <taxon>Bacteria</taxon>
        <taxon>Bacillati</taxon>
        <taxon>Chloroflexota</taxon>
        <taxon>Chloroflexia</taxon>
        <taxon>Candidatus Thermobaculales</taxon>
        <taxon>Candidatus Thermobaculaceae</taxon>
        <taxon>Thermobaculum</taxon>
    </lineage>
</organism>
<evidence type="ECO:0000313" key="5">
    <source>
        <dbReference type="Proteomes" id="UP000000323"/>
    </source>
</evidence>
<dbReference type="InterPro" id="IPR006626">
    <property type="entry name" value="PbH1"/>
</dbReference>
<keyword evidence="2" id="KW-0472">Membrane</keyword>
<keyword evidence="5" id="KW-1185">Reference proteome</keyword>
<evidence type="ECO:0000256" key="1">
    <source>
        <dbReference type="ARBA" id="ARBA00022737"/>
    </source>
</evidence>
<proteinExistence type="predicted"/>
<reference evidence="5" key="1">
    <citation type="journal article" date="2010" name="Stand. Genomic Sci.">
        <title>Complete genome sequence of 'Thermobaculum terrenum' type strain (YNP1).</title>
        <authorList>
            <person name="Kiss H."/>
            <person name="Cleland D."/>
            <person name="Lapidus A."/>
            <person name="Lucas S."/>
            <person name="Glavina Del Rio T."/>
            <person name="Nolan M."/>
            <person name="Tice H."/>
            <person name="Han C."/>
            <person name="Goodwin L."/>
            <person name="Pitluck S."/>
            <person name="Liolios K."/>
            <person name="Ivanova N."/>
            <person name="Mavromatis K."/>
            <person name="Ovchinnikova G."/>
            <person name="Pati A."/>
            <person name="Chen A."/>
            <person name="Palaniappan K."/>
            <person name="Land M."/>
            <person name="Hauser L."/>
            <person name="Chang Y."/>
            <person name="Jeffries C."/>
            <person name="Lu M."/>
            <person name="Brettin T."/>
            <person name="Detter J."/>
            <person name="Goker M."/>
            <person name="Tindall B."/>
            <person name="Beck B."/>
            <person name="McDermott T."/>
            <person name="Woyke T."/>
            <person name="Bristow J."/>
            <person name="Eisen J."/>
            <person name="Markowitz V."/>
            <person name="Hugenholtz P."/>
            <person name="Kyrpides N."/>
            <person name="Klenk H."/>
            <person name="Cheng J."/>
        </authorList>
    </citation>
    <scope>NUCLEOTIDE SEQUENCE [LARGE SCALE GENOMIC DNA]</scope>
    <source>
        <strain evidence="5">ATCC BAA-798 / YNP1</strain>
    </source>
</reference>
<feature type="transmembrane region" description="Helical" evidence="2">
    <location>
        <begin position="68"/>
        <end position="87"/>
    </location>
</feature>
<dbReference type="InterPro" id="IPR013783">
    <property type="entry name" value="Ig-like_fold"/>
</dbReference>
<dbReference type="InterPro" id="IPR011050">
    <property type="entry name" value="Pectin_lyase_fold/virulence"/>
</dbReference>
<dbReference type="InterPro" id="IPR036116">
    <property type="entry name" value="FN3_sf"/>
</dbReference>
<dbReference type="KEGG" id="ttr:Tter_2664"/>
<dbReference type="Gene3D" id="2.60.120.260">
    <property type="entry name" value="Galactose-binding domain-like"/>
    <property type="match status" value="1"/>
</dbReference>
<dbReference type="STRING" id="525904.Tter_2664"/>
<dbReference type="PANTHER" id="PTHR22990">
    <property type="entry name" value="F-BOX ONLY PROTEIN"/>
    <property type="match status" value="1"/>
</dbReference>
<dbReference type="Gene3D" id="2.160.20.10">
    <property type="entry name" value="Single-stranded right-handed beta-helix, Pectin lyase-like"/>
    <property type="match status" value="1"/>
</dbReference>
<evidence type="ECO:0000313" key="4">
    <source>
        <dbReference type="EMBL" id="ACZ43552.1"/>
    </source>
</evidence>
<evidence type="ECO:0000256" key="2">
    <source>
        <dbReference type="SAM" id="Phobius"/>
    </source>
</evidence>
<keyword evidence="2" id="KW-1133">Transmembrane helix</keyword>
<dbReference type="EMBL" id="CP001826">
    <property type="protein sequence ID" value="ACZ43552.1"/>
    <property type="molecule type" value="Genomic_DNA"/>
</dbReference>
<dbReference type="InterPro" id="IPR051550">
    <property type="entry name" value="SCF-Subunits/Alg-Epimerases"/>
</dbReference>
<gene>
    <name evidence="4" type="ordered locus">Tter_2664</name>
</gene>
<dbReference type="HOGENOM" id="CLU_304597_0_0_0"/>
<dbReference type="RefSeq" id="WP_012876583.1">
    <property type="nucleotide sequence ID" value="NC_013526.1"/>
</dbReference>
<dbReference type="Gene3D" id="2.60.40.10">
    <property type="entry name" value="Immunoglobulins"/>
    <property type="match status" value="1"/>
</dbReference>
<accession>D1CII1</accession>
<dbReference type="InterPro" id="IPR012334">
    <property type="entry name" value="Pectin_lyas_fold"/>
</dbReference>
<feature type="domain" description="Right handed beta helix" evidence="3">
    <location>
        <begin position="261"/>
        <end position="430"/>
    </location>
</feature>
<dbReference type="Pfam" id="PF13229">
    <property type="entry name" value="Beta_helix"/>
    <property type="match status" value="1"/>
</dbReference>
<protein>
    <recommendedName>
        <fullName evidence="3">Right handed beta helix domain-containing protein</fullName>
    </recommendedName>
</protein>
<dbReference type="Proteomes" id="UP000000323">
    <property type="component" value="Chromosome 2"/>
</dbReference>
<dbReference type="CDD" id="cd00063">
    <property type="entry name" value="FN3"/>
    <property type="match status" value="1"/>
</dbReference>
<sequence>MLCILNPNKVHADGGNQVSVYLARKPSQQLDILDATVDNSIVYANRQTFIIALIGEQILLYRYCHGRLPYVLAGGLLLAAIVLLALLSNHQVTHAADCSQPLQELIDRAAPGAVVHVPPCIYRETVVIDKPLTLEAEPGAEIRGSDVWTGWQRVGSLWVHGGAPDFPQEGWCSPGYQRCAWPHQVFYDGKPLLQVAPTQTPQKGQFKVSGGKIFIADDPVGHTIEVTTRTQWVVGKADHVTIRGFVMRHSASNDGLGAIANNSHSWWTLENNKLLYAHNAAVMLYRGSGHRVVNNEIAFCGKMGLGARQISNSTIEGNRIHDNNTEMFHPQQVAAGMKTVILLNSVIRNNNVYSNNSPGIWCDLDCQNVTIVGNRVHDNKWQGIWYELSSSAKIYDNVVWSNGWSHIGWGWGAGILVHNSKRVEVYHNTVAWNRAGIWVKRQDRRGSAWHDPNWNHMFDIYIHDNWIISDSNKNNPTASGWSDSFDGDLFNPANNNRGYHNLYWYPTREGLGPRFAWKAPLATLASYNRTPGEESARYMSDSEKAQVLDSAHIPAPPDRTAPIGRVVIADGRGYTKFTTVSIALAATDPAGVALVRVSNIPDSKNGLLAYAKTSGYSPNMQWSLTNTAYGGSNINGKRTVYVQWMDKLGNWSNIYSDQIFLDTKAPIGAIHINSGDKYTKSRYVLLSATARDPSPGSGAYRVRFSNNARTWSKWRQFSGSMSIKWTLIKGQGTRTVYVQYRDRAGNVLTTKDSILLDSMPPYTYRPWVGFVRNTPAASGVPFKVGWREATDPAPASGVDRYIVQVSVNDGKWQSVDTTSGRSLPFTGSSGKHYRFRVRAIDHAGNAGAYAYGTTFMARRIEDGSANIRYIRTWSKGSTSRYASTRGAAMVMRFWGTDVAWIATKGPNRGKAAVYLDGVRVAVVNLYSSQLRGPSIVYAWSWDELGSHSIEIRVLGTHDIRSKGNRVDIDALLTLK</sequence>
<dbReference type="eggNOG" id="COG3420">
    <property type="taxonomic scope" value="Bacteria"/>
</dbReference>
<name>D1CII1_THET1</name>